<keyword evidence="1" id="KW-0238">DNA-binding</keyword>
<feature type="non-terminal residue" evidence="4">
    <location>
        <position position="1"/>
    </location>
</feature>
<feature type="domain" description="Tyr recombinase" evidence="3">
    <location>
        <begin position="21"/>
        <end position="190"/>
    </location>
</feature>
<dbReference type="GO" id="GO:0006310">
    <property type="term" value="P:DNA recombination"/>
    <property type="evidence" value="ECO:0007669"/>
    <property type="project" value="UniProtKB-KW"/>
</dbReference>
<dbReference type="InterPro" id="IPR002104">
    <property type="entry name" value="Integrase_catalytic"/>
</dbReference>
<dbReference type="GO" id="GO:0003677">
    <property type="term" value="F:DNA binding"/>
    <property type="evidence" value="ECO:0007669"/>
    <property type="project" value="UniProtKB-KW"/>
</dbReference>
<comment type="caution">
    <text evidence="4">The sequence shown here is derived from an EMBL/GenBank/DDBJ whole genome shotgun (WGS) entry which is preliminary data.</text>
</comment>
<dbReference type="PROSITE" id="PS51898">
    <property type="entry name" value="TYR_RECOMBINASE"/>
    <property type="match status" value="1"/>
</dbReference>
<dbReference type="Gene3D" id="1.10.443.10">
    <property type="entry name" value="Intergrase catalytic core"/>
    <property type="match status" value="1"/>
</dbReference>
<feature type="non-terminal residue" evidence="4">
    <location>
        <position position="245"/>
    </location>
</feature>
<evidence type="ECO:0000313" key="4">
    <source>
        <dbReference type="EMBL" id="GAJ03930.1"/>
    </source>
</evidence>
<reference evidence="4" key="1">
    <citation type="journal article" date="2014" name="Front. Microbiol.">
        <title>High frequency of phylogenetically diverse reductive dehalogenase-homologous genes in deep subseafloor sedimentary metagenomes.</title>
        <authorList>
            <person name="Kawai M."/>
            <person name="Futagami T."/>
            <person name="Toyoda A."/>
            <person name="Takaki Y."/>
            <person name="Nishi S."/>
            <person name="Hori S."/>
            <person name="Arai W."/>
            <person name="Tsubouchi T."/>
            <person name="Morono Y."/>
            <person name="Uchiyama I."/>
            <person name="Ito T."/>
            <person name="Fujiyama A."/>
            <person name="Inagaki F."/>
            <person name="Takami H."/>
        </authorList>
    </citation>
    <scope>NUCLEOTIDE SEQUENCE</scope>
    <source>
        <strain evidence="4">Expedition CK06-06</strain>
    </source>
</reference>
<dbReference type="Pfam" id="PF00589">
    <property type="entry name" value="Phage_integrase"/>
    <property type="match status" value="1"/>
</dbReference>
<dbReference type="EMBL" id="BARW01031544">
    <property type="protein sequence ID" value="GAJ03930.1"/>
    <property type="molecule type" value="Genomic_DNA"/>
</dbReference>
<evidence type="ECO:0000256" key="2">
    <source>
        <dbReference type="ARBA" id="ARBA00023172"/>
    </source>
</evidence>
<organism evidence="4">
    <name type="scientific">marine sediment metagenome</name>
    <dbReference type="NCBI Taxonomy" id="412755"/>
    <lineage>
        <taxon>unclassified sequences</taxon>
        <taxon>metagenomes</taxon>
        <taxon>ecological metagenomes</taxon>
    </lineage>
</organism>
<keyword evidence="2" id="KW-0233">DNA recombination</keyword>
<dbReference type="InterPro" id="IPR050090">
    <property type="entry name" value="Tyrosine_recombinase_XerCD"/>
</dbReference>
<dbReference type="PANTHER" id="PTHR30349:SF41">
    <property type="entry name" value="INTEGRASE_RECOMBINASE PROTEIN MJ0367-RELATED"/>
    <property type="match status" value="1"/>
</dbReference>
<dbReference type="InterPro" id="IPR011010">
    <property type="entry name" value="DNA_brk_join_enz"/>
</dbReference>
<dbReference type="SUPFAM" id="SSF56349">
    <property type="entry name" value="DNA breaking-rejoining enzymes"/>
    <property type="match status" value="1"/>
</dbReference>
<accession>X1VCJ7</accession>
<evidence type="ECO:0000256" key="1">
    <source>
        <dbReference type="ARBA" id="ARBA00023125"/>
    </source>
</evidence>
<sequence length="245" mass="27689">RYGVPDLFSMRLIKKPKFKPTDRGSLTLEEAKAVVNACRNDFELGLIHLYLGHGLRKNEARGLDIGDAGEDEIFVHGKTKNENTPVLSETRLILLRQGNGRGDSGPLFISQRRQRLSERELHNVVKGILERAGINRKGCCCHLLRHSFSTLAQEAGMPFPVCQRLMRHSARTQTEHYTHFSRQFLKQNLEKYSPIRLINGELPSIAYIRQSPESSDSAVLLTESDPAQQLPDLLDQMIALGQRAH</sequence>
<dbReference type="PANTHER" id="PTHR30349">
    <property type="entry name" value="PHAGE INTEGRASE-RELATED"/>
    <property type="match status" value="1"/>
</dbReference>
<name>X1VCJ7_9ZZZZ</name>
<evidence type="ECO:0000259" key="3">
    <source>
        <dbReference type="PROSITE" id="PS51898"/>
    </source>
</evidence>
<proteinExistence type="predicted"/>
<protein>
    <recommendedName>
        <fullName evidence="3">Tyr recombinase domain-containing protein</fullName>
    </recommendedName>
</protein>
<dbReference type="GO" id="GO:0015074">
    <property type="term" value="P:DNA integration"/>
    <property type="evidence" value="ECO:0007669"/>
    <property type="project" value="InterPro"/>
</dbReference>
<dbReference type="InterPro" id="IPR013762">
    <property type="entry name" value="Integrase-like_cat_sf"/>
</dbReference>
<dbReference type="AlphaFoldDB" id="X1VCJ7"/>
<gene>
    <name evidence="4" type="ORF">S12H4_50149</name>
</gene>